<dbReference type="Gene3D" id="1.20.80.10">
    <property type="match status" value="1"/>
</dbReference>
<dbReference type="InterPro" id="IPR019748">
    <property type="entry name" value="FERM_central"/>
</dbReference>
<evidence type="ECO:0000256" key="1">
    <source>
        <dbReference type="SAM" id="MobiDB-lite"/>
    </source>
</evidence>
<dbReference type="CDD" id="cd14473">
    <property type="entry name" value="FERM_B-lobe"/>
    <property type="match status" value="1"/>
</dbReference>
<dbReference type="EMBL" id="KZ996552">
    <property type="protein sequence ID" value="RKO88682.1"/>
    <property type="molecule type" value="Genomic_DNA"/>
</dbReference>
<evidence type="ECO:0000313" key="2">
    <source>
        <dbReference type="EMBL" id="RKO88682.1"/>
    </source>
</evidence>
<feature type="region of interest" description="Disordered" evidence="1">
    <location>
        <begin position="1"/>
        <end position="64"/>
    </location>
</feature>
<dbReference type="Proteomes" id="UP000269721">
    <property type="component" value="Unassembled WGS sequence"/>
</dbReference>
<dbReference type="InterPro" id="IPR035963">
    <property type="entry name" value="FERM_2"/>
</dbReference>
<dbReference type="InterPro" id="IPR014352">
    <property type="entry name" value="FERM/acyl-CoA-bd_prot_sf"/>
</dbReference>
<proteinExistence type="predicted"/>
<reference evidence="3" key="1">
    <citation type="journal article" date="2018" name="Nat. Microbiol.">
        <title>Leveraging single-cell genomics to expand the fungal tree of life.</title>
        <authorList>
            <person name="Ahrendt S.R."/>
            <person name="Quandt C.A."/>
            <person name="Ciobanu D."/>
            <person name="Clum A."/>
            <person name="Salamov A."/>
            <person name="Andreopoulos B."/>
            <person name="Cheng J.F."/>
            <person name="Woyke T."/>
            <person name="Pelin A."/>
            <person name="Henrissat B."/>
            <person name="Reynolds N.K."/>
            <person name="Benny G.L."/>
            <person name="Smith M.E."/>
            <person name="James T.Y."/>
            <person name="Grigoriev I.V."/>
        </authorList>
    </citation>
    <scope>NUCLEOTIDE SEQUENCE [LARGE SCALE GENOMIC DNA]</scope>
</reference>
<dbReference type="SUPFAM" id="SSF47031">
    <property type="entry name" value="Second domain of FERM"/>
    <property type="match status" value="1"/>
</dbReference>
<evidence type="ECO:0000313" key="3">
    <source>
        <dbReference type="Proteomes" id="UP000269721"/>
    </source>
</evidence>
<organism evidence="2 3">
    <name type="scientific">Blyttiomyces helicus</name>
    <dbReference type="NCBI Taxonomy" id="388810"/>
    <lineage>
        <taxon>Eukaryota</taxon>
        <taxon>Fungi</taxon>
        <taxon>Fungi incertae sedis</taxon>
        <taxon>Chytridiomycota</taxon>
        <taxon>Chytridiomycota incertae sedis</taxon>
        <taxon>Chytridiomycetes</taxon>
        <taxon>Chytridiomycetes incertae sedis</taxon>
        <taxon>Blyttiomyces</taxon>
    </lineage>
</organism>
<feature type="compositionally biased region" description="Polar residues" evidence="1">
    <location>
        <begin position="1"/>
        <end position="11"/>
    </location>
</feature>
<dbReference type="AlphaFoldDB" id="A0A4P9W954"/>
<evidence type="ECO:0008006" key="4">
    <source>
        <dbReference type="Google" id="ProtNLM"/>
    </source>
</evidence>
<dbReference type="OrthoDB" id="2142533at2759"/>
<name>A0A4P9W954_9FUNG</name>
<gene>
    <name evidence="2" type="ORF">BDK51DRAFT_38934</name>
</gene>
<protein>
    <recommendedName>
        <fullName evidence="4">FERM domain-containing protein</fullName>
    </recommendedName>
</protein>
<accession>A0A4P9W954</accession>
<keyword evidence="3" id="KW-1185">Reference proteome</keyword>
<sequence length="231" mass="25470">MPLSSYASSNKVFAADPQQGPANPKPAQAVQKTSSNEALSRRSPAKQALKGPDTAREALWTPPLQRHVHPDGRCEFVTIRVRVLSGDAEHDCNAKFDEGPLPAKLVCNAIAAKEGLSPEGAKLFSLWIISRDLGESELRWSGTWCPARWEQALPNQMHGQLIHPTDHARVAIETGLGHLSYDDKVAQIAKRNLLRGRYLLDRDDIVKLAGLQAHLVIGEYDPLRHPRGYLA</sequence>